<name>A0AAV7P7H1_PLEWA</name>
<gene>
    <name evidence="2" type="ORF">NDU88_002142</name>
</gene>
<dbReference type="AlphaFoldDB" id="A0AAV7P7H1"/>
<feature type="compositionally biased region" description="Basic residues" evidence="1">
    <location>
        <begin position="149"/>
        <end position="166"/>
    </location>
</feature>
<reference evidence="2" key="1">
    <citation type="journal article" date="2022" name="bioRxiv">
        <title>Sequencing and chromosome-scale assembly of the giantPleurodeles waltlgenome.</title>
        <authorList>
            <person name="Brown T."/>
            <person name="Elewa A."/>
            <person name="Iarovenko S."/>
            <person name="Subramanian E."/>
            <person name="Araus A.J."/>
            <person name="Petzold A."/>
            <person name="Susuki M."/>
            <person name="Suzuki K.-i.T."/>
            <person name="Hayashi T."/>
            <person name="Toyoda A."/>
            <person name="Oliveira C."/>
            <person name="Osipova E."/>
            <person name="Leigh N.D."/>
            <person name="Simon A."/>
            <person name="Yun M.H."/>
        </authorList>
    </citation>
    <scope>NUCLEOTIDE SEQUENCE</scope>
    <source>
        <strain evidence="2">20211129_DDA</strain>
        <tissue evidence="2">Liver</tissue>
    </source>
</reference>
<evidence type="ECO:0000256" key="1">
    <source>
        <dbReference type="SAM" id="MobiDB-lite"/>
    </source>
</evidence>
<proteinExistence type="predicted"/>
<comment type="caution">
    <text evidence="2">The sequence shown here is derived from an EMBL/GenBank/DDBJ whole genome shotgun (WGS) entry which is preliminary data.</text>
</comment>
<feature type="region of interest" description="Disordered" evidence="1">
    <location>
        <begin position="42"/>
        <end position="89"/>
    </location>
</feature>
<accession>A0AAV7P7H1</accession>
<protein>
    <submittedName>
        <fullName evidence="2">Uncharacterized protein</fullName>
    </submittedName>
</protein>
<sequence>MQAPEQASSGSGCRRQLQKIPNDPWSCLSGDGATQRAFLQAPCQQKGLHPTAKSRGATPAEVSKAGQVSTGRPGARCHQEPPNPPAPKAGQCCTLQGCKTAEATSRKAVEPQGCGTELRCNHQACPPEVTPARLAPSHIQQQLLCRRPCRRPTGSKRGMRLRRRRPSTGPSPPLCRRQPQSPHKHGTRKVRERRHPRLLVQLGELCISLSNWRNAGLIPKPGRALRGDGHLAGRLATPPSMLPAKVQLPM</sequence>
<evidence type="ECO:0000313" key="2">
    <source>
        <dbReference type="EMBL" id="KAJ1123674.1"/>
    </source>
</evidence>
<dbReference type="EMBL" id="JANPWB010000011">
    <property type="protein sequence ID" value="KAJ1123674.1"/>
    <property type="molecule type" value="Genomic_DNA"/>
</dbReference>
<feature type="region of interest" description="Disordered" evidence="1">
    <location>
        <begin position="149"/>
        <end position="194"/>
    </location>
</feature>
<dbReference type="Proteomes" id="UP001066276">
    <property type="component" value="Chromosome 7"/>
</dbReference>
<evidence type="ECO:0000313" key="3">
    <source>
        <dbReference type="Proteomes" id="UP001066276"/>
    </source>
</evidence>
<feature type="compositionally biased region" description="Basic residues" evidence="1">
    <location>
        <begin position="182"/>
        <end position="194"/>
    </location>
</feature>
<keyword evidence="3" id="KW-1185">Reference proteome</keyword>
<organism evidence="2 3">
    <name type="scientific">Pleurodeles waltl</name>
    <name type="common">Iberian ribbed newt</name>
    <dbReference type="NCBI Taxonomy" id="8319"/>
    <lineage>
        <taxon>Eukaryota</taxon>
        <taxon>Metazoa</taxon>
        <taxon>Chordata</taxon>
        <taxon>Craniata</taxon>
        <taxon>Vertebrata</taxon>
        <taxon>Euteleostomi</taxon>
        <taxon>Amphibia</taxon>
        <taxon>Batrachia</taxon>
        <taxon>Caudata</taxon>
        <taxon>Salamandroidea</taxon>
        <taxon>Salamandridae</taxon>
        <taxon>Pleurodelinae</taxon>
        <taxon>Pleurodeles</taxon>
    </lineage>
</organism>